<organism evidence="1">
    <name type="scientific">viral metagenome</name>
    <dbReference type="NCBI Taxonomy" id="1070528"/>
    <lineage>
        <taxon>unclassified sequences</taxon>
        <taxon>metagenomes</taxon>
        <taxon>organismal metagenomes</taxon>
    </lineage>
</organism>
<evidence type="ECO:0000313" key="1">
    <source>
        <dbReference type="EMBL" id="QHS99962.1"/>
    </source>
</evidence>
<name>A0A6C0C6L4_9ZZZZ</name>
<dbReference type="EMBL" id="MN739352">
    <property type="protein sequence ID" value="QHS99962.1"/>
    <property type="molecule type" value="Genomic_DNA"/>
</dbReference>
<dbReference type="AlphaFoldDB" id="A0A6C0C6L4"/>
<protein>
    <submittedName>
        <fullName evidence="1">Uncharacterized protein</fullName>
    </submittedName>
</protein>
<accession>A0A6C0C6L4</accession>
<sequence>MDENIKNICLYGTYYNPAEKHYGKECDVICDKCFRHNLDVSIGWQTYDLCLKCAQSVNRYLNKPVVEDNTEEIKCQTKMVQHIFKPTGGPVKRMVQRQFSKK</sequence>
<reference evidence="1" key="1">
    <citation type="journal article" date="2020" name="Nature">
        <title>Giant virus diversity and host interactions through global metagenomics.</title>
        <authorList>
            <person name="Schulz F."/>
            <person name="Roux S."/>
            <person name="Paez-Espino D."/>
            <person name="Jungbluth S."/>
            <person name="Walsh D.A."/>
            <person name="Denef V.J."/>
            <person name="McMahon K.D."/>
            <person name="Konstantinidis K.T."/>
            <person name="Eloe-Fadrosh E.A."/>
            <person name="Kyrpides N.C."/>
            <person name="Woyke T."/>
        </authorList>
    </citation>
    <scope>NUCLEOTIDE SEQUENCE</scope>
    <source>
        <strain evidence="1">GVMAG-M-3300020192-26</strain>
    </source>
</reference>
<proteinExistence type="predicted"/>